<dbReference type="Pfam" id="PF01694">
    <property type="entry name" value="Rhomboid"/>
    <property type="match status" value="1"/>
</dbReference>
<feature type="transmembrane region" description="Helical" evidence="5">
    <location>
        <begin position="194"/>
        <end position="212"/>
    </location>
</feature>
<organism evidence="7 8">
    <name type="scientific">Lacticaseibacillus rhamnosus</name>
    <name type="common">Lactobacillus rhamnosus</name>
    <dbReference type="NCBI Taxonomy" id="47715"/>
    <lineage>
        <taxon>Bacteria</taxon>
        <taxon>Bacillati</taxon>
        <taxon>Bacillota</taxon>
        <taxon>Bacilli</taxon>
        <taxon>Lactobacillales</taxon>
        <taxon>Lactobacillaceae</taxon>
        <taxon>Lacticaseibacillus</taxon>
    </lineage>
</organism>
<accession>A0AAP8IZY2</accession>
<dbReference type="SUPFAM" id="SSF144091">
    <property type="entry name" value="Rhomboid-like"/>
    <property type="match status" value="1"/>
</dbReference>
<evidence type="ECO:0000256" key="5">
    <source>
        <dbReference type="SAM" id="Phobius"/>
    </source>
</evidence>
<feature type="transmembrane region" description="Helical" evidence="5">
    <location>
        <begin position="94"/>
        <end position="114"/>
    </location>
</feature>
<dbReference type="GO" id="GO:0004252">
    <property type="term" value="F:serine-type endopeptidase activity"/>
    <property type="evidence" value="ECO:0007669"/>
    <property type="project" value="InterPro"/>
</dbReference>
<keyword evidence="4 5" id="KW-0472">Membrane</keyword>
<feature type="transmembrane region" description="Helical" evidence="5">
    <location>
        <begin position="165"/>
        <end position="182"/>
    </location>
</feature>
<sequence>MVKNPPLNKAVLLILSISWCLFVIVSNNESYDEYTANLLTNIPDIVEASLFESYRTFTSLFLSNHGPLELLTNSFELIILGFIMNGVMTNLEFLGVFIISGSLGNLFADFFIVFLSRESGPSFLGTMGMSDFSVGMSTALCGLLFYSLSISIYSGLHGKIRQRDFYILSFFASTTVLPWLYPFLGKEPLNIADYVHFFGSLVGLTLGIIYSYKKKCFRLSSIYTFKNH</sequence>
<dbReference type="InterPro" id="IPR022764">
    <property type="entry name" value="Peptidase_S54_rhomboid_dom"/>
</dbReference>
<feature type="transmembrane region" description="Helical" evidence="5">
    <location>
        <begin position="7"/>
        <end position="25"/>
    </location>
</feature>
<evidence type="ECO:0000259" key="6">
    <source>
        <dbReference type="Pfam" id="PF01694"/>
    </source>
</evidence>
<comment type="subcellular location">
    <subcellularLocation>
        <location evidence="1">Membrane</location>
        <topology evidence="1">Multi-pass membrane protein</topology>
    </subcellularLocation>
</comment>
<dbReference type="Gene3D" id="1.20.1540.10">
    <property type="entry name" value="Rhomboid-like"/>
    <property type="match status" value="1"/>
</dbReference>
<gene>
    <name evidence="7" type="ORF">CYJ91_10735</name>
</gene>
<dbReference type="Proteomes" id="UP000234212">
    <property type="component" value="Unassembled WGS sequence"/>
</dbReference>
<proteinExistence type="predicted"/>
<feature type="transmembrane region" description="Helical" evidence="5">
    <location>
        <begin position="134"/>
        <end position="153"/>
    </location>
</feature>
<keyword evidence="7" id="KW-0645">Protease</keyword>
<dbReference type="GO" id="GO:0016020">
    <property type="term" value="C:membrane"/>
    <property type="evidence" value="ECO:0007669"/>
    <property type="project" value="UniProtKB-SubCell"/>
</dbReference>
<dbReference type="GeneID" id="69830276"/>
<feature type="domain" description="Peptidase S54 rhomboid" evidence="6">
    <location>
        <begin position="52"/>
        <end position="212"/>
    </location>
</feature>
<dbReference type="InterPro" id="IPR035952">
    <property type="entry name" value="Rhomboid-like_sf"/>
</dbReference>
<evidence type="ECO:0000256" key="3">
    <source>
        <dbReference type="ARBA" id="ARBA00022989"/>
    </source>
</evidence>
<name>A0AAP8IZY2_LACRH</name>
<reference evidence="7 8" key="1">
    <citation type="submission" date="2017-12" db="EMBL/GenBank/DDBJ databases">
        <title>Phylogenetic diversity of female urinary microbiome.</title>
        <authorList>
            <person name="Thomas-White K."/>
            <person name="Wolfe A.J."/>
        </authorList>
    </citation>
    <scope>NUCLEOTIDE SEQUENCE [LARGE SCALE GENOMIC DNA]</scope>
    <source>
        <strain evidence="7 8">UMB0004</strain>
    </source>
</reference>
<keyword evidence="7" id="KW-0378">Hydrolase</keyword>
<protein>
    <submittedName>
        <fullName evidence="7">Rhomboid family intramembrane serine protease</fullName>
    </submittedName>
</protein>
<keyword evidence="3 5" id="KW-1133">Transmembrane helix</keyword>
<evidence type="ECO:0000313" key="7">
    <source>
        <dbReference type="EMBL" id="PLA56142.1"/>
    </source>
</evidence>
<dbReference type="EMBL" id="PKJX01000005">
    <property type="protein sequence ID" value="PLA56142.1"/>
    <property type="molecule type" value="Genomic_DNA"/>
</dbReference>
<comment type="caution">
    <text evidence="7">The sequence shown here is derived from an EMBL/GenBank/DDBJ whole genome shotgun (WGS) entry which is preliminary data.</text>
</comment>
<dbReference type="GO" id="GO:0006508">
    <property type="term" value="P:proteolysis"/>
    <property type="evidence" value="ECO:0007669"/>
    <property type="project" value="UniProtKB-KW"/>
</dbReference>
<dbReference type="RefSeq" id="WP_047678262.1">
    <property type="nucleotide sequence ID" value="NZ_CP017063.1"/>
</dbReference>
<evidence type="ECO:0000256" key="1">
    <source>
        <dbReference type="ARBA" id="ARBA00004141"/>
    </source>
</evidence>
<evidence type="ECO:0000256" key="4">
    <source>
        <dbReference type="ARBA" id="ARBA00023136"/>
    </source>
</evidence>
<evidence type="ECO:0000313" key="8">
    <source>
        <dbReference type="Proteomes" id="UP000234212"/>
    </source>
</evidence>
<evidence type="ECO:0000256" key="2">
    <source>
        <dbReference type="ARBA" id="ARBA00022692"/>
    </source>
</evidence>
<dbReference type="AlphaFoldDB" id="A0AAP8IZY2"/>
<keyword evidence="2 5" id="KW-0812">Transmembrane</keyword>